<dbReference type="EMBL" id="GGEC01068390">
    <property type="protein sequence ID" value="MBX48874.1"/>
    <property type="molecule type" value="Transcribed_RNA"/>
</dbReference>
<name>A0A2P2P2A3_RHIMU</name>
<protein>
    <submittedName>
        <fullName evidence="1">Uncharacterized protein</fullName>
    </submittedName>
</protein>
<sequence length="34" mass="3923">MSSHSLEFGEAVKCTQPYSCFYKKAISARFETYL</sequence>
<dbReference type="AlphaFoldDB" id="A0A2P2P2A3"/>
<organism evidence="1">
    <name type="scientific">Rhizophora mucronata</name>
    <name type="common">Asiatic mangrove</name>
    <dbReference type="NCBI Taxonomy" id="61149"/>
    <lineage>
        <taxon>Eukaryota</taxon>
        <taxon>Viridiplantae</taxon>
        <taxon>Streptophyta</taxon>
        <taxon>Embryophyta</taxon>
        <taxon>Tracheophyta</taxon>
        <taxon>Spermatophyta</taxon>
        <taxon>Magnoliopsida</taxon>
        <taxon>eudicotyledons</taxon>
        <taxon>Gunneridae</taxon>
        <taxon>Pentapetalae</taxon>
        <taxon>rosids</taxon>
        <taxon>fabids</taxon>
        <taxon>Malpighiales</taxon>
        <taxon>Rhizophoraceae</taxon>
        <taxon>Rhizophora</taxon>
    </lineage>
</organism>
<accession>A0A2P2P2A3</accession>
<evidence type="ECO:0000313" key="1">
    <source>
        <dbReference type="EMBL" id="MBX48874.1"/>
    </source>
</evidence>
<reference evidence="1" key="1">
    <citation type="submission" date="2018-02" db="EMBL/GenBank/DDBJ databases">
        <title>Rhizophora mucronata_Transcriptome.</title>
        <authorList>
            <person name="Meera S.P."/>
            <person name="Sreeshan A."/>
            <person name="Augustine A."/>
        </authorList>
    </citation>
    <scope>NUCLEOTIDE SEQUENCE</scope>
    <source>
        <tissue evidence="1">Leaf</tissue>
    </source>
</reference>
<proteinExistence type="predicted"/>